<comment type="caution">
    <text evidence="3">The sequence shown here is derived from an EMBL/GenBank/DDBJ whole genome shotgun (WGS) entry which is preliminary data.</text>
</comment>
<keyword evidence="1" id="KW-0175">Coiled coil</keyword>
<keyword evidence="4" id="KW-1185">Reference proteome</keyword>
<dbReference type="PANTHER" id="PTHR32114:SF2">
    <property type="entry name" value="ABC TRANSPORTER ABCH.3"/>
    <property type="match status" value="1"/>
</dbReference>
<dbReference type="Proteomes" id="UP000468531">
    <property type="component" value="Unassembled WGS sequence"/>
</dbReference>
<evidence type="ECO:0000313" key="3">
    <source>
        <dbReference type="EMBL" id="NEU96927.1"/>
    </source>
</evidence>
<dbReference type="AlphaFoldDB" id="A0A6P1BEP8"/>
<dbReference type="SUPFAM" id="SSF52540">
    <property type="entry name" value="P-loop containing nucleoside triphosphate hydrolases"/>
    <property type="match status" value="1"/>
</dbReference>
<evidence type="ECO:0000259" key="2">
    <source>
        <dbReference type="Pfam" id="PF13476"/>
    </source>
</evidence>
<dbReference type="GO" id="GO:0016887">
    <property type="term" value="F:ATP hydrolysis activity"/>
    <property type="evidence" value="ECO:0007669"/>
    <property type="project" value="InterPro"/>
</dbReference>
<dbReference type="Pfam" id="PF13476">
    <property type="entry name" value="AAA_23"/>
    <property type="match status" value="1"/>
</dbReference>
<dbReference type="PANTHER" id="PTHR32114">
    <property type="entry name" value="ABC TRANSPORTER ABCH.3"/>
    <property type="match status" value="1"/>
</dbReference>
<dbReference type="GO" id="GO:0006302">
    <property type="term" value="P:double-strand break repair"/>
    <property type="evidence" value="ECO:0007669"/>
    <property type="project" value="InterPro"/>
</dbReference>
<evidence type="ECO:0000313" key="4">
    <source>
        <dbReference type="Proteomes" id="UP000468531"/>
    </source>
</evidence>
<accession>A0A6P1BEP8</accession>
<dbReference type="Gene3D" id="3.40.50.300">
    <property type="entry name" value="P-loop containing nucleotide triphosphate hydrolases"/>
    <property type="match status" value="2"/>
</dbReference>
<sequence length="816" mass="89328">MPPRLKSLVVENFRSIRGKIVVPLDAQVVLIHGSNGMGKSSVLSAIELALTGQIAHLAGEGDTYWSYLTHFGMKDGAIELSTSAPVRPNGNTEGALRFSDNSFYSTPLLQHAEARFFSERCYLPQATLGRLLEIYDDRSTGTASPLTLFVKELLGLDPLDALVDGLYPAFHVSRIRNLAPAYRRLERLKTSASEEKTRIDTAIRQNSSAASNRLTQLNAVLAQLGPDLSIGLEPASEVSQIRARLNSPRDEERQLREFSRLQAQLSTAMERWRSISEIGQVQDAAERERVEARARGALDTWRQKPGQVLASLLDELRKTLADIPTMDESSPELARSLAEKRAELEAQRCDAILAEGDMAANRLAAIEATIQRSSARIGELDEVLGAGIADVRSLANALASVAPHIDAERCPVCERDFSEMNEGTLAAHVAAKIASLTTEAGRLQALAAERAEESERLATVRRELLSVEREQLPQEERAVLILRSASMASMVQRLKPLMPEAQRGTALMTQAATAISEAAAARNWGVVSSRILPEIDQLTRSITGRSASDYDSLDAAFEDALEKLSMMIRGAEEKIALRIRVLAELDYYEGDLAELARLREASEGAGIKLHAANGAISQVDRCREDAKQIATAAERVRSNTVKAVFNNSLNKVWRDLFVRLAPSEQFVPQFKLPAGDQESVEAVLETLHRSGQASGRPGAILSQGNLNTAALTLFLALHLSVPSKIPWLVLDDPVQSMDDVHIAQFAALLRTFSKSLDRQLIVAVHERALFEYLTLELSPAFPEDSLVSVEISRNFVGEAIATPRAFAYKEDQVIAA</sequence>
<gene>
    <name evidence="3" type="ORF">FNJ47_14025</name>
</gene>
<dbReference type="InterPro" id="IPR027417">
    <property type="entry name" value="P-loop_NTPase"/>
</dbReference>
<proteinExistence type="predicted"/>
<feature type="coiled-coil region" evidence="1">
    <location>
        <begin position="443"/>
        <end position="470"/>
    </location>
</feature>
<dbReference type="InterPro" id="IPR038729">
    <property type="entry name" value="Rad50/SbcC_AAA"/>
</dbReference>
<feature type="domain" description="Rad50/SbcC-type AAA" evidence="2">
    <location>
        <begin position="7"/>
        <end position="61"/>
    </location>
</feature>
<protein>
    <submittedName>
        <fullName evidence="3">AAA family ATPase</fullName>
    </submittedName>
</protein>
<dbReference type="EMBL" id="VKHP01000046">
    <property type="protein sequence ID" value="NEU96927.1"/>
    <property type="molecule type" value="Genomic_DNA"/>
</dbReference>
<reference evidence="3 4" key="1">
    <citation type="journal article" date="2020" name="Arch. Microbiol.">
        <title>Bradyrhizobium uaiense sp. nov., a new highly efficient cowpea symbiont.</title>
        <authorList>
            <person name="Cabral Michel D."/>
            <person name="Azarias Guimaraes A."/>
            <person name="Martins da Costa E."/>
            <person name="Soares de Carvalho T."/>
            <person name="Balsanelli E."/>
            <person name="Willems A."/>
            <person name="Maltempi de Souza E."/>
            <person name="de Souza Moreira F.M."/>
        </authorList>
    </citation>
    <scope>NUCLEOTIDE SEQUENCE [LARGE SCALE GENOMIC DNA]</scope>
    <source>
        <strain evidence="3 4">UFLA 03-164</strain>
    </source>
</reference>
<evidence type="ECO:0000256" key="1">
    <source>
        <dbReference type="SAM" id="Coils"/>
    </source>
</evidence>
<organism evidence="3 4">
    <name type="scientific">Bradyrhizobium uaiense</name>
    <dbReference type="NCBI Taxonomy" id="2594946"/>
    <lineage>
        <taxon>Bacteria</taxon>
        <taxon>Pseudomonadati</taxon>
        <taxon>Pseudomonadota</taxon>
        <taxon>Alphaproteobacteria</taxon>
        <taxon>Hyphomicrobiales</taxon>
        <taxon>Nitrobacteraceae</taxon>
        <taxon>Bradyrhizobium</taxon>
    </lineage>
</organism>
<dbReference type="RefSeq" id="WP_163153887.1">
    <property type="nucleotide sequence ID" value="NZ_VKHP01000046.1"/>
</dbReference>
<name>A0A6P1BEP8_9BRAD</name>